<keyword evidence="1" id="KW-1133">Transmembrane helix</keyword>
<dbReference type="RefSeq" id="WP_079682740.1">
    <property type="nucleotide sequence ID" value="NZ_FUYQ01000006.1"/>
</dbReference>
<sequence>MSRLEALFLTFKSAPKKIKTLLRRQGWKEVLIFFFFVLLSLGFWMLQSLQQDYEIELIIPVRYKNVPANIAFSDKLPDNIKVKVRDKGSVLLNYSLGGTLLPIEASLGSLSAKGGTFLISKKIIERDLLKQMIATTTLISFEPQQIEVDYTPLKSRRIQVEFNGSLRTEPGFGLSGEINITPATVQVYAGEEILDSLITVQTVNTKIEKARKTFTRTFNLLPVKGARFEPEQVTITFPIEEYTEKTLNIPIQCKTLPQNLTLRTFPSMVQVTCNVPLSRFNQLKESDFAAEINYSDLEQNISGTVSIKLTKKPNWIQSPTVHPDKIEFILEQNNY</sequence>
<reference evidence="3" key="1">
    <citation type="submission" date="2017-02" db="EMBL/GenBank/DDBJ databases">
        <authorList>
            <person name="Varghese N."/>
            <person name="Submissions S."/>
        </authorList>
    </citation>
    <scope>NUCLEOTIDE SEQUENCE [LARGE SCALE GENOMIC DNA]</scope>
    <source>
        <strain evidence="3">DSM 24967</strain>
    </source>
</reference>
<dbReference type="EMBL" id="FUYQ01000006">
    <property type="protein sequence ID" value="SKB42761.1"/>
    <property type="molecule type" value="Genomic_DNA"/>
</dbReference>
<dbReference type="InterPro" id="IPR053154">
    <property type="entry name" value="c-di-AMP_regulator"/>
</dbReference>
<dbReference type="PANTHER" id="PTHR37804">
    <property type="entry name" value="CDAA REGULATORY PROTEIN CDAR"/>
    <property type="match status" value="1"/>
</dbReference>
<proteinExistence type="predicted"/>
<evidence type="ECO:0008006" key="4">
    <source>
        <dbReference type="Google" id="ProtNLM"/>
    </source>
</evidence>
<evidence type="ECO:0000256" key="1">
    <source>
        <dbReference type="SAM" id="Phobius"/>
    </source>
</evidence>
<protein>
    <recommendedName>
        <fullName evidence="4">YbbR-like protein</fullName>
    </recommendedName>
</protein>
<keyword evidence="3" id="KW-1185">Reference proteome</keyword>
<dbReference type="Proteomes" id="UP000190852">
    <property type="component" value="Unassembled WGS sequence"/>
</dbReference>
<dbReference type="Gene3D" id="2.170.120.30">
    <property type="match status" value="1"/>
</dbReference>
<dbReference type="PANTHER" id="PTHR37804:SF1">
    <property type="entry name" value="CDAA REGULATORY PROTEIN CDAR"/>
    <property type="match status" value="1"/>
</dbReference>
<accession>A0A1T5B655</accession>
<dbReference type="AlphaFoldDB" id="A0A1T5B655"/>
<keyword evidence="1" id="KW-0472">Membrane</keyword>
<organism evidence="2 3">
    <name type="scientific">Parabacteroides chartae</name>
    <dbReference type="NCBI Taxonomy" id="1037355"/>
    <lineage>
        <taxon>Bacteria</taxon>
        <taxon>Pseudomonadati</taxon>
        <taxon>Bacteroidota</taxon>
        <taxon>Bacteroidia</taxon>
        <taxon>Bacteroidales</taxon>
        <taxon>Tannerellaceae</taxon>
        <taxon>Parabacteroides</taxon>
    </lineage>
</organism>
<name>A0A1T5B655_9BACT</name>
<gene>
    <name evidence="2" type="ORF">SAMN05660349_01080</name>
</gene>
<evidence type="ECO:0000313" key="2">
    <source>
        <dbReference type="EMBL" id="SKB42761.1"/>
    </source>
</evidence>
<dbReference type="Gene3D" id="2.170.120.40">
    <property type="entry name" value="YbbR-like domain"/>
    <property type="match status" value="1"/>
</dbReference>
<evidence type="ECO:0000313" key="3">
    <source>
        <dbReference type="Proteomes" id="UP000190852"/>
    </source>
</evidence>
<feature type="transmembrane region" description="Helical" evidence="1">
    <location>
        <begin position="26"/>
        <end position="46"/>
    </location>
</feature>
<keyword evidence="1" id="KW-0812">Transmembrane</keyword>